<gene>
    <name evidence="2" type="ORF">MFIFM68171_05670</name>
</gene>
<reference evidence="2 3" key="1">
    <citation type="submission" date="2024-09" db="EMBL/GenBank/DDBJ databases">
        <title>Itraconazole resistance in Madurella fahalii resulting from another homologue of gene encoding cytochrome P450 14-alpha sterol demethylase (CYP51).</title>
        <authorList>
            <person name="Yoshioka I."/>
            <person name="Fahal A.H."/>
            <person name="Kaneko S."/>
            <person name="Yaguchi T."/>
        </authorList>
    </citation>
    <scope>NUCLEOTIDE SEQUENCE [LARGE SCALE GENOMIC DNA]</scope>
    <source>
        <strain evidence="2 3">IFM 68171</strain>
    </source>
</reference>
<dbReference type="GeneID" id="98176413"/>
<dbReference type="PANTHER" id="PTHR42085:SF2">
    <property type="entry name" value="F-BOX DOMAIN-CONTAINING PROTEIN"/>
    <property type="match status" value="1"/>
</dbReference>
<dbReference type="Proteomes" id="UP001628179">
    <property type="component" value="Unassembled WGS sequence"/>
</dbReference>
<dbReference type="PANTHER" id="PTHR42085">
    <property type="entry name" value="F-BOX DOMAIN-CONTAINING PROTEIN"/>
    <property type="match status" value="1"/>
</dbReference>
<name>A0ABQ0GCQ3_9PEZI</name>
<evidence type="ECO:0000256" key="1">
    <source>
        <dbReference type="SAM" id="MobiDB-lite"/>
    </source>
</evidence>
<accession>A0ABQ0GCQ3</accession>
<dbReference type="RefSeq" id="XP_070917191.1">
    <property type="nucleotide sequence ID" value="XM_071061090.1"/>
</dbReference>
<sequence>MRQQSLHRYFPTIRPRRSAAHRVQGPGLLDLPPSVRTLIYRHAGLVPLDGPQEDRVMLNAGSLTDGWCQYSNPTRVRDALRGLIQHPTGDDHPVPDLCCIHCGSVDLYCEEGRHCPGPCCFRCQLDEHDDETYYGEFPHQLFSVCRLLYEETTRLFYSETRFEIIRTAPGALMALRRLSPLAVSSLRDLTIRLNTCFCPERQGCTQTEHRVADCYSICRIGGHDEPLGERPGSRNDRSAWLDLRDVCGHLGRFLPPDQLKLAFVCEVKDYELATKLMETLRQLPPLRSCIISLSQADDPRLRELAQETQLRLVNPAHDSSKAFRLRDLPREIELQVLRNSGLVAPFHVVFDLRANQPTRRIRCIYEREISGFESVPIMCCCKYGAHSSSAWTCSHWHLPNSLFLVDRRMEEDARTIIYSDNYWVVSDLLGALAATKRSARMRAIFSRFLATVRRIQIQVPVRTPRPGRGCDAFLADLGRLFGTSISEKLDLTLSLSHPLHPAHVSHVFPPAWKEQDLMIQSVLAGLQGRRLRNFTVGFEREHIETDGEGYPRQIDCRMGRFLGTMEMQFEDRVATTQPRSYQEPPGAARNPKLHTGPETNEGHPCPVCGTIPGRWEYSYYSFPDLLFYHI</sequence>
<evidence type="ECO:0000313" key="2">
    <source>
        <dbReference type="EMBL" id="GAB1315460.1"/>
    </source>
</evidence>
<evidence type="ECO:0000313" key="3">
    <source>
        <dbReference type="Proteomes" id="UP001628179"/>
    </source>
</evidence>
<organism evidence="2 3">
    <name type="scientific">Madurella fahalii</name>
    <dbReference type="NCBI Taxonomy" id="1157608"/>
    <lineage>
        <taxon>Eukaryota</taxon>
        <taxon>Fungi</taxon>
        <taxon>Dikarya</taxon>
        <taxon>Ascomycota</taxon>
        <taxon>Pezizomycotina</taxon>
        <taxon>Sordariomycetes</taxon>
        <taxon>Sordariomycetidae</taxon>
        <taxon>Sordariales</taxon>
        <taxon>Sordariales incertae sedis</taxon>
        <taxon>Madurella</taxon>
    </lineage>
</organism>
<dbReference type="EMBL" id="BAAFSV010000003">
    <property type="protein sequence ID" value="GAB1315460.1"/>
    <property type="molecule type" value="Genomic_DNA"/>
</dbReference>
<feature type="region of interest" description="Disordered" evidence="1">
    <location>
        <begin position="574"/>
        <end position="604"/>
    </location>
</feature>
<protein>
    <submittedName>
        <fullName evidence="2">Uncharacterized protein</fullName>
    </submittedName>
</protein>
<comment type="caution">
    <text evidence="2">The sequence shown here is derived from an EMBL/GenBank/DDBJ whole genome shotgun (WGS) entry which is preliminary data.</text>
</comment>
<proteinExistence type="predicted"/>
<keyword evidence="3" id="KW-1185">Reference proteome</keyword>
<dbReference type="InterPro" id="IPR038883">
    <property type="entry name" value="AN11006-like"/>
</dbReference>